<protein>
    <submittedName>
        <fullName evidence="3 4">Uncharacterized protein</fullName>
    </submittedName>
</protein>
<dbReference type="PANTHER" id="PTHR31549:SF24">
    <property type="entry name" value="OS06G0160600 PROTEIN"/>
    <property type="match status" value="1"/>
</dbReference>
<dbReference type="Proteomes" id="UP000008810">
    <property type="component" value="Chromosome 1"/>
</dbReference>
<accession>I1H0T3</accession>
<reference evidence="4" key="3">
    <citation type="submission" date="2018-08" db="UniProtKB">
        <authorList>
            <consortium name="EnsemblPlants"/>
        </authorList>
    </citation>
    <scope>IDENTIFICATION</scope>
    <source>
        <strain evidence="4">cv. Bd21</strain>
    </source>
</reference>
<name>I1H0T3_BRADI</name>
<dbReference type="HOGENOM" id="CLU_044921_0_0_1"/>
<gene>
    <name evidence="4" type="primary">LOC100826403</name>
    <name evidence="3" type="ORF">BRADI_1g48620v3</name>
</gene>
<dbReference type="EnsemblPlants" id="KQK19496">
    <property type="protein sequence ID" value="KQK19496"/>
    <property type="gene ID" value="BRADI_1g48620v3"/>
</dbReference>
<dbReference type="OMA" id="FKATHMQ"/>
<keyword evidence="2" id="KW-0812">Transmembrane</keyword>
<dbReference type="InterPro" id="IPR004158">
    <property type="entry name" value="DUF247_pln"/>
</dbReference>
<evidence type="ECO:0000256" key="1">
    <source>
        <dbReference type="SAM" id="MobiDB-lite"/>
    </source>
</evidence>
<sequence length="487" mass="52657">MATSMLKSAAYERMRAENLPEFVPRSVFFARGEGSEVDRRSSLWVKAALVYESITGRHVDDGAKPVATALLLRLAQACSSSIHGNGPAVPAASSPNGVAGKDGTTGGEKSENQQEISTSQGDQEEATKTTDHQLQLPADEGSEENKRVIDAIFLVVGFLPRLLPVSGAGNKVSRDAVDEAFKSTHMQDIVTDVIKLENQLPLSDLLLVADRVEDAVHAVAANDLGVVKELQGLEEERLKGYKLGFSRATFFHDVVRSFCWYYSPFFSKLPAAPQDGGAIADDSLTLLDLLHASVVPAPGKKEKGTGVSGGKTSRMPTARELSRSGVRIAAVEDGRATVEFDEQSSTLRLPALAHDFKLATVGRNLLAKEHGQPGDGQSKKPVTRYFQMMNELVEEAGDVRVLLRAGAVRCGGGGTAQEVCELVKRIDGYATYPSVFMAMDVQIEKVRRFHDKRMQSFFVRYRPGVIWASSVAAVSVVAIVAARRNRG</sequence>
<feature type="region of interest" description="Disordered" evidence="1">
    <location>
        <begin position="300"/>
        <end position="319"/>
    </location>
</feature>
<dbReference type="Gramene" id="KQK19496">
    <property type="protein sequence ID" value="KQK19496"/>
    <property type="gene ID" value="BRADI_1g48620v3"/>
</dbReference>
<evidence type="ECO:0000313" key="5">
    <source>
        <dbReference type="Proteomes" id="UP000008810"/>
    </source>
</evidence>
<evidence type="ECO:0000313" key="3">
    <source>
        <dbReference type="EMBL" id="KQK19496.1"/>
    </source>
</evidence>
<organism evidence="4">
    <name type="scientific">Brachypodium distachyon</name>
    <name type="common">Purple false brome</name>
    <name type="synonym">Trachynia distachya</name>
    <dbReference type="NCBI Taxonomy" id="15368"/>
    <lineage>
        <taxon>Eukaryota</taxon>
        <taxon>Viridiplantae</taxon>
        <taxon>Streptophyta</taxon>
        <taxon>Embryophyta</taxon>
        <taxon>Tracheophyta</taxon>
        <taxon>Spermatophyta</taxon>
        <taxon>Magnoliopsida</taxon>
        <taxon>Liliopsida</taxon>
        <taxon>Poales</taxon>
        <taxon>Poaceae</taxon>
        <taxon>BOP clade</taxon>
        <taxon>Pooideae</taxon>
        <taxon>Stipodae</taxon>
        <taxon>Brachypodieae</taxon>
        <taxon>Brachypodium</taxon>
    </lineage>
</organism>
<reference evidence="3" key="2">
    <citation type="submission" date="2017-06" db="EMBL/GenBank/DDBJ databases">
        <title>WGS assembly of Brachypodium distachyon.</title>
        <authorList>
            <consortium name="The International Brachypodium Initiative"/>
            <person name="Lucas S."/>
            <person name="Harmon-Smith M."/>
            <person name="Lail K."/>
            <person name="Tice H."/>
            <person name="Grimwood J."/>
            <person name="Bruce D."/>
            <person name="Barry K."/>
            <person name="Shu S."/>
            <person name="Lindquist E."/>
            <person name="Wang M."/>
            <person name="Pitluck S."/>
            <person name="Vogel J.P."/>
            <person name="Garvin D.F."/>
            <person name="Mockler T.C."/>
            <person name="Schmutz J."/>
            <person name="Rokhsar D."/>
            <person name="Bevan M.W."/>
        </authorList>
    </citation>
    <scope>NUCLEOTIDE SEQUENCE</scope>
    <source>
        <strain evidence="3">Bd21</strain>
    </source>
</reference>
<keyword evidence="2" id="KW-0472">Membrane</keyword>
<feature type="transmembrane region" description="Helical" evidence="2">
    <location>
        <begin position="464"/>
        <end position="482"/>
    </location>
</feature>
<keyword evidence="5" id="KW-1185">Reference proteome</keyword>
<evidence type="ECO:0000256" key="2">
    <source>
        <dbReference type="SAM" id="Phobius"/>
    </source>
</evidence>
<dbReference type="Pfam" id="PF03140">
    <property type="entry name" value="DUF247"/>
    <property type="match status" value="1"/>
</dbReference>
<dbReference type="PANTHER" id="PTHR31549">
    <property type="entry name" value="PROTEIN, PUTATIVE (DUF247)-RELATED-RELATED"/>
    <property type="match status" value="1"/>
</dbReference>
<evidence type="ECO:0000313" key="4">
    <source>
        <dbReference type="EnsemblPlants" id="KQK19496"/>
    </source>
</evidence>
<proteinExistence type="predicted"/>
<dbReference type="EMBL" id="CM000880">
    <property type="protein sequence ID" value="KQK19496.1"/>
    <property type="molecule type" value="Genomic_DNA"/>
</dbReference>
<dbReference type="OrthoDB" id="781027at2759"/>
<dbReference type="eggNOG" id="ENOG502S3UQ">
    <property type="taxonomic scope" value="Eukaryota"/>
</dbReference>
<keyword evidence="2" id="KW-1133">Transmembrane helix</keyword>
<dbReference type="FunCoup" id="I1H0T3">
    <property type="interactions" value="456"/>
</dbReference>
<feature type="region of interest" description="Disordered" evidence="1">
    <location>
        <begin position="85"/>
        <end position="142"/>
    </location>
</feature>
<dbReference type="AlphaFoldDB" id="I1H0T3"/>
<reference evidence="3 4" key="1">
    <citation type="journal article" date="2010" name="Nature">
        <title>Genome sequencing and analysis of the model grass Brachypodium distachyon.</title>
        <authorList>
            <consortium name="International Brachypodium Initiative"/>
        </authorList>
    </citation>
    <scope>NUCLEOTIDE SEQUENCE [LARGE SCALE GENOMIC DNA]</scope>
    <source>
        <strain evidence="3 4">Bd21</strain>
    </source>
</reference>